<keyword evidence="4" id="KW-0274">FAD</keyword>
<dbReference type="Gene3D" id="3.40.462.20">
    <property type="match status" value="1"/>
</dbReference>
<comment type="caution">
    <text evidence="7">The sequence shown here is derived from an EMBL/GenBank/DDBJ whole genome shotgun (WGS) entry which is preliminary data.</text>
</comment>
<sequence length="470" mass="49736">MDGAPAPTRTQGGEMSDDVAALAGLVRGPVFPPGTEGYAEECAGYQTADRHRPAVVVCATGAEDVRVAVEFARERGLTVAVQATGHGLSAGAEGGVLVSTRRMTGVRVDAAARTAWVEAGARWEQVIHEAAPHGLAPLNGSAPGVGVVSYVLGGGMGLLARRYGYAADHVRRVDVVTADGRLRQVTAEQDPDLFWALRGGQGNFGVVTGMEIDLVPVARLYGGALFFDTDLIPQLLRTWREWTETVPEGLTSSVSLIPMPDLPGVPEPLRGRFVANVAIAHDGDAAEGERLVAPLRAVGPRLVDTLAEIPYTESGSIHGDPTQPHAYVGTNLLLEDVDASTIPALLDLAAPDSANPCIVFLHHLGGALGRPPAVPNAVSHRDARYMVRALTFATSPDAAVDQKAHRRLVEALGGSALGHSPNFMLGGAPSSDQVRAEYDPETYQRLVELKTLHDPTNLFRHNQNIPPARR</sequence>
<reference evidence="7 8" key="1">
    <citation type="submission" date="2022-06" db="EMBL/GenBank/DDBJ databases">
        <title>Genomic Encyclopedia of Archaeal and Bacterial Type Strains, Phase II (KMG-II): from individual species to whole genera.</title>
        <authorList>
            <person name="Goeker M."/>
        </authorList>
    </citation>
    <scope>NUCLEOTIDE SEQUENCE [LARGE SCALE GENOMIC DNA]</scope>
    <source>
        <strain evidence="7 8">DSM 40477</strain>
    </source>
</reference>
<dbReference type="PANTHER" id="PTHR42973">
    <property type="entry name" value="BINDING OXIDOREDUCTASE, PUTATIVE (AFU_ORTHOLOGUE AFUA_1G17690)-RELATED"/>
    <property type="match status" value="1"/>
</dbReference>
<evidence type="ECO:0000256" key="1">
    <source>
        <dbReference type="ARBA" id="ARBA00001974"/>
    </source>
</evidence>
<dbReference type="InterPro" id="IPR050416">
    <property type="entry name" value="FAD-linked_Oxidoreductase"/>
</dbReference>
<evidence type="ECO:0000313" key="8">
    <source>
        <dbReference type="Proteomes" id="UP001205311"/>
    </source>
</evidence>
<protein>
    <submittedName>
        <fullName evidence="7">FAD/FMN-containing dehydrogenase</fullName>
    </submittedName>
</protein>
<dbReference type="InterPro" id="IPR016166">
    <property type="entry name" value="FAD-bd_PCMH"/>
</dbReference>
<dbReference type="InterPro" id="IPR016169">
    <property type="entry name" value="FAD-bd_PCMH_sub2"/>
</dbReference>
<name>A0ABT1HRY6_STRSD</name>
<dbReference type="InterPro" id="IPR012951">
    <property type="entry name" value="BBE"/>
</dbReference>
<dbReference type="Gene3D" id="3.30.465.10">
    <property type="match status" value="1"/>
</dbReference>
<dbReference type="InterPro" id="IPR006093">
    <property type="entry name" value="Oxy_OxRdtase_FAD_BS"/>
</dbReference>
<keyword evidence="8" id="KW-1185">Reference proteome</keyword>
<proteinExistence type="inferred from homology"/>
<evidence type="ECO:0000256" key="4">
    <source>
        <dbReference type="ARBA" id="ARBA00022827"/>
    </source>
</evidence>
<dbReference type="Gene3D" id="3.30.43.10">
    <property type="entry name" value="Uridine Diphospho-n-acetylenolpyruvylglucosamine Reductase, domain 2"/>
    <property type="match status" value="1"/>
</dbReference>
<dbReference type="InterPro" id="IPR006094">
    <property type="entry name" value="Oxid_FAD_bind_N"/>
</dbReference>
<dbReference type="PANTHER" id="PTHR42973:SF39">
    <property type="entry name" value="FAD-BINDING PCMH-TYPE DOMAIN-CONTAINING PROTEIN"/>
    <property type="match status" value="1"/>
</dbReference>
<dbReference type="Pfam" id="PF01565">
    <property type="entry name" value="FAD_binding_4"/>
    <property type="match status" value="1"/>
</dbReference>
<dbReference type="Proteomes" id="UP001205311">
    <property type="component" value="Unassembled WGS sequence"/>
</dbReference>
<dbReference type="InterPro" id="IPR036318">
    <property type="entry name" value="FAD-bd_PCMH-like_sf"/>
</dbReference>
<dbReference type="EMBL" id="JAMTCP010000007">
    <property type="protein sequence ID" value="MCP2258280.1"/>
    <property type="molecule type" value="Genomic_DNA"/>
</dbReference>
<dbReference type="PROSITE" id="PS00862">
    <property type="entry name" value="OX2_COVAL_FAD"/>
    <property type="match status" value="1"/>
</dbReference>
<evidence type="ECO:0000256" key="5">
    <source>
        <dbReference type="ARBA" id="ARBA00023002"/>
    </source>
</evidence>
<evidence type="ECO:0000256" key="3">
    <source>
        <dbReference type="ARBA" id="ARBA00022630"/>
    </source>
</evidence>
<keyword evidence="3" id="KW-0285">Flavoprotein</keyword>
<dbReference type="Pfam" id="PF08031">
    <property type="entry name" value="BBE"/>
    <property type="match status" value="1"/>
</dbReference>
<comment type="similarity">
    <text evidence="2">Belongs to the oxygen-dependent FAD-linked oxidoreductase family.</text>
</comment>
<feature type="domain" description="FAD-binding PCMH-type" evidence="6">
    <location>
        <begin position="49"/>
        <end position="217"/>
    </location>
</feature>
<dbReference type="SUPFAM" id="SSF56176">
    <property type="entry name" value="FAD-binding/transporter-associated domain-like"/>
    <property type="match status" value="1"/>
</dbReference>
<evidence type="ECO:0000313" key="7">
    <source>
        <dbReference type="EMBL" id="MCP2258280.1"/>
    </source>
</evidence>
<gene>
    <name evidence="7" type="ORF">LX15_001974</name>
</gene>
<evidence type="ECO:0000256" key="2">
    <source>
        <dbReference type="ARBA" id="ARBA00005466"/>
    </source>
</evidence>
<accession>A0ABT1HRY6</accession>
<organism evidence="7 8">
    <name type="scientific">Streptoalloteichus tenebrarius (strain ATCC 17920 / DSM 40477 / JCM 4838 / CBS 697.72 / NBRC 16177 / NCIMB 11028 / NRRL B-12390 / A12253. 1 / ISP 5477)</name>
    <name type="common">Streptomyces tenebrarius</name>
    <dbReference type="NCBI Taxonomy" id="1933"/>
    <lineage>
        <taxon>Bacteria</taxon>
        <taxon>Bacillati</taxon>
        <taxon>Actinomycetota</taxon>
        <taxon>Actinomycetes</taxon>
        <taxon>Pseudonocardiales</taxon>
        <taxon>Pseudonocardiaceae</taxon>
        <taxon>Streptoalloteichus</taxon>
    </lineage>
</organism>
<dbReference type="PROSITE" id="PS51387">
    <property type="entry name" value="FAD_PCMH"/>
    <property type="match status" value="1"/>
</dbReference>
<evidence type="ECO:0000259" key="6">
    <source>
        <dbReference type="PROSITE" id="PS51387"/>
    </source>
</evidence>
<keyword evidence="5" id="KW-0560">Oxidoreductase</keyword>
<dbReference type="InterPro" id="IPR016167">
    <property type="entry name" value="FAD-bd_PCMH_sub1"/>
</dbReference>
<comment type="cofactor">
    <cofactor evidence="1">
        <name>FAD</name>
        <dbReference type="ChEBI" id="CHEBI:57692"/>
    </cofactor>
</comment>